<evidence type="ECO:0000259" key="3">
    <source>
        <dbReference type="SMART" id="SM00062"/>
    </source>
</evidence>
<sequence length="285" mass="30216">MSQLSSRITRYAAVVSLASLASLALAACGSSSDKGAATAPSGGPELVSANTLTVCTHLSYKPFEFKDSSGNVIGFDMDLAQATAKQLGLPKVTIVDIDFASQTSGAVFAAKKCDMAMGAVTINDKRKQAVDFSTPYFSATQALLTKKSSGVTDLASLKGKKIGVQTDTTGQEYAQKNKDANGYETVVFDDLPTQITGVQSGRVDAIINDNGPLLDFTKDNPDFAVVKEFDTGEQYGFLFQKDNANAAKIKDAFNAALKKSIEDGSYKESYKKWFGSEPAVMPSVS</sequence>
<dbReference type="RefSeq" id="WP_034719269.1">
    <property type="nucleotide sequence ID" value="NZ_AWQS01000176.1"/>
</dbReference>
<proteinExistence type="predicted"/>
<reference evidence="6" key="1">
    <citation type="submission" date="2013-08" db="EMBL/GenBank/DDBJ databases">
        <title>Intrasporangium oryzae NRRL B-24470.</title>
        <authorList>
            <person name="Liu H."/>
            <person name="Wang G."/>
        </authorList>
    </citation>
    <scope>NUCLEOTIDE SEQUENCE [LARGE SCALE GENOMIC DNA]</scope>
    <source>
        <strain evidence="6">Q5-1</strain>
    </source>
</reference>
<evidence type="ECO:0000256" key="2">
    <source>
        <dbReference type="SAM" id="SignalP"/>
    </source>
</evidence>
<organism evidence="5 6">
    <name type="scientific">Intrasporangium chromatireducens Q5-1</name>
    <dbReference type="NCBI Taxonomy" id="584657"/>
    <lineage>
        <taxon>Bacteria</taxon>
        <taxon>Bacillati</taxon>
        <taxon>Actinomycetota</taxon>
        <taxon>Actinomycetes</taxon>
        <taxon>Micrococcales</taxon>
        <taxon>Intrasporangiaceae</taxon>
        <taxon>Intrasporangium</taxon>
    </lineage>
</organism>
<evidence type="ECO:0008006" key="7">
    <source>
        <dbReference type="Google" id="ProtNLM"/>
    </source>
</evidence>
<dbReference type="AlphaFoldDB" id="W9GJ57"/>
<dbReference type="SMART" id="SM00079">
    <property type="entry name" value="PBPe"/>
    <property type="match status" value="1"/>
</dbReference>
<dbReference type="OrthoDB" id="8454826at2"/>
<dbReference type="PATRIC" id="fig|584657.3.peg.3258"/>
<dbReference type="GO" id="GO:0016020">
    <property type="term" value="C:membrane"/>
    <property type="evidence" value="ECO:0007669"/>
    <property type="project" value="InterPro"/>
</dbReference>
<comment type="caution">
    <text evidence="5">The sequence shown here is derived from an EMBL/GenBank/DDBJ whole genome shotgun (WGS) entry which is preliminary data.</text>
</comment>
<dbReference type="EMBL" id="AWQS01000176">
    <property type="protein sequence ID" value="EWT04853.1"/>
    <property type="molecule type" value="Genomic_DNA"/>
</dbReference>
<evidence type="ECO:0000313" key="5">
    <source>
        <dbReference type="EMBL" id="EWT04853.1"/>
    </source>
</evidence>
<dbReference type="InterPro" id="IPR001320">
    <property type="entry name" value="Iontro_rcpt_C"/>
</dbReference>
<feature type="domain" description="Ionotropic glutamate receptor C-terminal" evidence="4">
    <location>
        <begin position="51"/>
        <end position="276"/>
    </location>
</feature>
<dbReference type="CDD" id="cd13530">
    <property type="entry name" value="PBP2_peptides_like"/>
    <property type="match status" value="1"/>
</dbReference>
<accession>W9GJ57</accession>
<dbReference type="PROSITE" id="PS51257">
    <property type="entry name" value="PROKAR_LIPOPROTEIN"/>
    <property type="match status" value="1"/>
</dbReference>
<dbReference type="PANTHER" id="PTHR35936:SF17">
    <property type="entry name" value="ARGININE-BINDING EXTRACELLULAR PROTEIN ARTP"/>
    <property type="match status" value="1"/>
</dbReference>
<feature type="chain" id="PRO_5004920500" description="ABC transporter substrate-binding protein" evidence="2">
    <location>
        <begin position="27"/>
        <end position="285"/>
    </location>
</feature>
<dbReference type="Pfam" id="PF00497">
    <property type="entry name" value="SBP_bac_3"/>
    <property type="match status" value="1"/>
</dbReference>
<feature type="domain" description="Solute-binding protein family 3/N-terminal" evidence="3">
    <location>
        <begin position="51"/>
        <end position="277"/>
    </location>
</feature>
<dbReference type="Proteomes" id="UP000019494">
    <property type="component" value="Unassembled WGS sequence"/>
</dbReference>
<name>W9GJ57_9MICO</name>
<feature type="signal peptide" evidence="2">
    <location>
        <begin position="1"/>
        <end position="26"/>
    </location>
</feature>
<dbReference type="SUPFAM" id="SSF53850">
    <property type="entry name" value="Periplasmic binding protein-like II"/>
    <property type="match status" value="1"/>
</dbReference>
<dbReference type="GO" id="GO:0015276">
    <property type="term" value="F:ligand-gated monoatomic ion channel activity"/>
    <property type="evidence" value="ECO:0007669"/>
    <property type="project" value="InterPro"/>
</dbReference>
<evidence type="ECO:0000259" key="4">
    <source>
        <dbReference type="SMART" id="SM00079"/>
    </source>
</evidence>
<dbReference type="PANTHER" id="PTHR35936">
    <property type="entry name" value="MEMBRANE-BOUND LYTIC MUREIN TRANSGLYCOSYLASE F"/>
    <property type="match status" value="1"/>
</dbReference>
<gene>
    <name evidence="5" type="ORF">N864_08915</name>
</gene>
<evidence type="ECO:0000256" key="1">
    <source>
        <dbReference type="ARBA" id="ARBA00022729"/>
    </source>
</evidence>
<dbReference type="InterPro" id="IPR001638">
    <property type="entry name" value="Solute-binding_3/MltF_N"/>
</dbReference>
<keyword evidence="6" id="KW-1185">Reference proteome</keyword>
<dbReference type="SMART" id="SM00062">
    <property type="entry name" value="PBPb"/>
    <property type="match status" value="1"/>
</dbReference>
<evidence type="ECO:0000313" key="6">
    <source>
        <dbReference type="Proteomes" id="UP000019494"/>
    </source>
</evidence>
<dbReference type="Gene3D" id="3.40.190.10">
    <property type="entry name" value="Periplasmic binding protein-like II"/>
    <property type="match status" value="2"/>
</dbReference>
<protein>
    <recommendedName>
        <fullName evidence="7">ABC transporter substrate-binding protein</fullName>
    </recommendedName>
</protein>
<keyword evidence="1 2" id="KW-0732">Signal</keyword>